<protein>
    <submittedName>
        <fullName evidence="2">Uncharacterized protein</fullName>
    </submittedName>
</protein>
<organism evidence="2 3">
    <name type="scientific">Ureibacillus chungkukjangi</name>
    <dbReference type="NCBI Taxonomy" id="1202712"/>
    <lineage>
        <taxon>Bacteria</taxon>
        <taxon>Bacillati</taxon>
        <taxon>Bacillota</taxon>
        <taxon>Bacilli</taxon>
        <taxon>Bacillales</taxon>
        <taxon>Caryophanaceae</taxon>
        <taxon>Ureibacillus</taxon>
    </lineage>
</organism>
<sequence length="231" mass="26995">MFQLFLLLLEVVYLFLAFKSGSTLYLIVAIVLGAWWLYELNKDVKKRSEALLNETVQKVEQHPHTRYIISPDYLSALMLDEYSNTLRILEREHTDDDFDKKEFDFDELYEIAIVEDGTNVALTSKGGVHGWSLIDGGAKVDVHVNEMDELPEKKEKAKEVKKLILKIVVDDLSDPIAEYVFLDNEQEIPKELDEYKDIFKECSKWYQKISVIIKRHEHERKIQDVAIKGWT</sequence>
<name>A0A318U1P1_9BACL</name>
<accession>A0A318U1P1</accession>
<comment type="caution">
    <text evidence="2">The sequence shown here is derived from an EMBL/GenBank/DDBJ whole genome shotgun (WGS) entry which is preliminary data.</text>
</comment>
<dbReference type="EMBL" id="QJTJ01000014">
    <property type="protein sequence ID" value="PYF05869.1"/>
    <property type="molecule type" value="Genomic_DNA"/>
</dbReference>
<keyword evidence="1" id="KW-0812">Transmembrane</keyword>
<dbReference type="Proteomes" id="UP000247416">
    <property type="component" value="Unassembled WGS sequence"/>
</dbReference>
<dbReference type="RefSeq" id="WP_107935263.1">
    <property type="nucleotide sequence ID" value="NZ_CP085009.1"/>
</dbReference>
<evidence type="ECO:0000313" key="2">
    <source>
        <dbReference type="EMBL" id="PYF05869.1"/>
    </source>
</evidence>
<dbReference type="OrthoDB" id="2734047at2"/>
<evidence type="ECO:0000313" key="3">
    <source>
        <dbReference type="Proteomes" id="UP000247416"/>
    </source>
</evidence>
<keyword evidence="1" id="KW-1133">Transmembrane helix</keyword>
<proteinExistence type="predicted"/>
<dbReference type="AlphaFoldDB" id="A0A318U1P1"/>
<reference evidence="2 3" key="1">
    <citation type="submission" date="2018-06" db="EMBL/GenBank/DDBJ databases">
        <title>Genomic Encyclopedia of Archaeal and Bacterial Type Strains, Phase II (KMG-II): from individual species to whole genera.</title>
        <authorList>
            <person name="Goeker M."/>
        </authorList>
    </citation>
    <scope>NUCLEOTIDE SEQUENCE [LARGE SCALE GENOMIC DNA]</scope>
    <source>
        <strain evidence="2 3">KACC 16626</strain>
    </source>
</reference>
<evidence type="ECO:0000256" key="1">
    <source>
        <dbReference type="SAM" id="Phobius"/>
    </source>
</evidence>
<keyword evidence="1" id="KW-0472">Membrane</keyword>
<keyword evidence="3" id="KW-1185">Reference proteome</keyword>
<gene>
    <name evidence="2" type="ORF">BJ095_11448</name>
</gene>
<feature type="transmembrane region" description="Helical" evidence="1">
    <location>
        <begin position="12"/>
        <end position="38"/>
    </location>
</feature>